<protein>
    <submittedName>
        <fullName evidence="1">Uncharacterized protein</fullName>
    </submittedName>
</protein>
<evidence type="ECO:0000313" key="2">
    <source>
        <dbReference type="Proteomes" id="UP000298458"/>
    </source>
</evidence>
<reference evidence="1" key="1">
    <citation type="journal article" date="2019" name="PLoS Negl. Trop. Dis.">
        <title>Revisiting the worldwide diversity of Leptospira species in the environment.</title>
        <authorList>
            <person name="Vincent A.T."/>
            <person name="Schiettekatte O."/>
            <person name="Bourhy P."/>
            <person name="Veyrier F.J."/>
            <person name="Picardeau M."/>
        </authorList>
    </citation>
    <scope>NUCLEOTIDE SEQUENCE [LARGE SCALE GENOMIC DNA]</scope>
    <source>
        <strain evidence="1">SSW15</strain>
    </source>
</reference>
<gene>
    <name evidence="1" type="ORF">EHO60_09075</name>
</gene>
<evidence type="ECO:0000313" key="1">
    <source>
        <dbReference type="EMBL" id="TGK12391.1"/>
    </source>
</evidence>
<proteinExistence type="predicted"/>
<dbReference type="Proteomes" id="UP000298458">
    <property type="component" value="Unassembled WGS sequence"/>
</dbReference>
<dbReference type="AlphaFoldDB" id="A0A4R9GIZ6"/>
<keyword evidence="2" id="KW-1185">Reference proteome</keyword>
<name>A0A4R9GIZ6_9LEPT</name>
<dbReference type="OrthoDB" id="331077at2"/>
<sequence>MVQRIFLQRVIIVLLATITLCPTKQDGVADLTLIGLDQGEPPIAANSEVAKSNSVESISAEHSRHFAFSFRNRFDFMDYFCEVLVASDSLETFRHFYPILFSSYSYTRLISSLLLNIPPPIAVSAL</sequence>
<dbReference type="EMBL" id="RQET01000004">
    <property type="protein sequence ID" value="TGK12391.1"/>
    <property type="molecule type" value="Genomic_DNA"/>
</dbReference>
<accession>A0A4R9GIZ6</accession>
<organism evidence="1 2">
    <name type="scientific">Leptospira fletcheri</name>
    <dbReference type="NCBI Taxonomy" id="2484981"/>
    <lineage>
        <taxon>Bacteria</taxon>
        <taxon>Pseudomonadati</taxon>
        <taxon>Spirochaetota</taxon>
        <taxon>Spirochaetia</taxon>
        <taxon>Leptospirales</taxon>
        <taxon>Leptospiraceae</taxon>
        <taxon>Leptospira</taxon>
    </lineage>
</organism>
<comment type="caution">
    <text evidence="1">The sequence shown here is derived from an EMBL/GenBank/DDBJ whole genome shotgun (WGS) entry which is preliminary data.</text>
</comment>